<evidence type="ECO:0000313" key="2">
    <source>
        <dbReference type="Proteomes" id="UP000799770"/>
    </source>
</evidence>
<name>A0A6A5ZJL0_9PLEO</name>
<dbReference type="AlphaFoldDB" id="A0A6A5ZJL0"/>
<sequence length="202" mass="22229">MACTLTVCAGIFFYLNNIQHIAKPEPSTMPPKKAKHPVRRSSRLKALKNGDTATPSPSNNVIALRLEEIEQMVTERRTSLVPVLTGTNIACSPQRKSRGPRWAQKRAGTGSINYYRNWDWGTRAGIPGCVHVFYLEESLNGRIRHASLVALLFYDDICGIVIPDVVCNILVLKCEDIAGENAPFAGPANPISDYTNLIALLP</sequence>
<evidence type="ECO:0000313" key="1">
    <source>
        <dbReference type="EMBL" id="KAF2119830.1"/>
    </source>
</evidence>
<organism evidence="1 2">
    <name type="scientific">Lophiotrema nucula</name>
    <dbReference type="NCBI Taxonomy" id="690887"/>
    <lineage>
        <taxon>Eukaryota</taxon>
        <taxon>Fungi</taxon>
        <taxon>Dikarya</taxon>
        <taxon>Ascomycota</taxon>
        <taxon>Pezizomycotina</taxon>
        <taxon>Dothideomycetes</taxon>
        <taxon>Pleosporomycetidae</taxon>
        <taxon>Pleosporales</taxon>
        <taxon>Lophiotremataceae</taxon>
        <taxon>Lophiotrema</taxon>
    </lineage>
</organism>
<gene>
    <name evidence="1" type="ORF">BDV96DRAFT_595453</name>
</gene>
<keyword evidence="2" id="KW-1185">Reference proteome</keyword>
<dbReference type="EMBL" id="ML977314">
    <property type="protein sequence ID" value="KAF2119830.1"/>
    <property type="molecule type" value="Genomic_DNA"/>
</dbReference>
<reference evidence="1" key="1">
    <citation type="journal article" date="2020" name="Stud. Mycol.">
        <title>101 Dothideomycetes genomes: a test case for predicting lifestyles and emergence of pathogens.</title>
        <authorList>
            <person name="Haridas S."/>
            <person name="Albert R."/>
            <person name="Binder M."/>
            <person name="Bloem J."/>
            <person name="Labutti K."/>
            <person name="Salamov A."/>
            <person name="Andreopoulos B."/>
            <person name="Baker S."/>
            <person name="Barry K."/>
            <person name="Bills G."/>
            <person name="Bluhm B."/>
            <person name="Cannon C."/>
            <person name="Castanera R."/>
            <person name="Culley D."/>
            <person name="Daum C."/>
            <person name="Ezra D."/>
            <person name="Gonzalez J."/>
            <person name="Henrissat B."/>
            <person name="Kuo A."/>
            <person name="Liang C."/>
            <person name="Lipzen A."/>
            <person name="Lutzoni F."/>
            <person name="Magnuson J."/>
            <person name="Mondo S."/>
            <person name="Nolan M."/>
            <person name="Ohm R."/>
            <person name="Pangilinan J."/>
            <person name="Park H.-J."/>
            <person name="Ramirez L."/>
            <person name="Alfaro M."/>
            <person name="Sun H."/>
            <person name="Tritt A."/>
            <person name="Yoshinaga Y."/>
            <person name="Zwiers L.-H."/>
            <person name="Turgeon B."/>
            <person name="Goodwin S."/>
            <person name="Spatafora J."/>
            <person name="Crous P."/>
            <person name="Grigoriev I."/>
        </authorList>
    </citation>
    <scope>NUCLEOTIDE SEQUENCE</scope>
    <source>
        <strain evidence="1">CBS 627.86</strain>
    </source>
</reference>
<dbReference type="Proteomes" id="UP000799770">
    <property type="component" value="Unassembled WGS sequence"/>
</dbReference>
<proteinExistence type="predicted"/>
<protein>
    <submittedName>
        <fullName evidence="1">Uncharacterized protein</fullName>
    </submittedName>
</protein>
<accession>A0A6A5ZJL0</accession>